<dbReference type="InterPro" id="IPR018356">
    <property type="entry name" value="Tscrpt_reg_HTH_DeoR_CS"/>
</dbReference>
<keyword evidence="7" id="KW-0175">Coiled coil</keyword>
<evidence type="ECO:0000256" key="4">
    <source>
        <dbReference type="ARBA" id="ARBA00023125"/>
    </source>
</evidence>
<keyword evidence="4 9" id="KW-0238">DNA-binding</keyword>
<dbReference type="SUPFAM" id="SSF100950">
    <property type="entry name" value="NagB/RpiA/CoA transferase-like"/>
    <property type="match status" value="1"/>
</dbReference>
<dbReference type="RefSeq" id="WP_204595878.1">
    <property type="nucleotide sequence ID" value="NZ_JAFBDA010000019.1"/>
</dbReference>
<dbReference type="PRINTS" id="PR00037">
    <property type="entry name" value="HTHLACR"/>
</dbReference>
<accession>A0ABS7KY77</accession>
<dbReference type="InterPro" id="IPR036388">
    <property type="entry name" value="WH-like_DNA-bd_sf"/>
</dbReference>
<dbReference type="SMART" id="SM00420">
    <property type="entry name" value="HTH_DEOR"/>
    <property type="match status" value="1"/>
</dbReference>
<dbReference type="Pfam" id="PF08220">
    <property type="entry name" value="HTH_DeoR"/>
    <property type="match status" value="1"/>
</dbReference>
<dbReference type="InterPro" id="IPR036390">
    <property type="entry name" value="WH_DNA-bd_sf"/>
</dbReference>
<comment type="function">
    <text evidence="6">Repressor of the lactose catabolism operon. Galactose-6-phosphate is the inducer.</text>
</comment>
<organism evidence="9 10">
    <name type="scientific">Clostridium sardiniense</name>
    <name type="common">Clostridium absonum</name>
    <dbReference type="NCBI Taxonomy" id="29369"/>
    <lineage>
        <taxon>Bacteria</taxon>
        <taxon>Bacillati</taxon>
        <taxon>Bacillota</taxon>
        <taxon>Clostridia</taxon>
        <taxon>Eubacteriales</taxon>
        <taxon>Clostridiaceae</taxon>
        <taxon>Clostridium</taxon>
    </lineage>
</organism>
<dbReference type="EMBL" id="JAIKTU010000007">
    <property type="protein sequence ID" value="MBY0755770.1"/>
    <property type="molecule type" value="Genomic_DNA"/>
</dbReference>
<evidence type="ECO:0000313" key="9">
    <source>
        <dbReference type="EMBL" id="MBY0755770.1"/>
    </source>
</evidence>
<keyword evidence="10" id="KW-1185">Reference proteome</keyword>
<dbReference type="InterPro" id="IPR014036">
    <property type="entry name" value="DeoR-like_C"/>
</dbReference>
<feature type="coiled-coil region" evidence="7">
    <location>
        <begin position="4"/>
        <end position="46"/>
    </location>
</feature>
<dbReference type="PANTHER" id="PTHR30363:SF4">
    <property type="entry name" value="GLYCEROL-3-PHOSPHATE REGULON REPRESSOR"/>
    <property type="match status" value="1"/>
</dbReference>
<dbReference type="InterPro" id="IPR050313">
    <property type="entry name" value="Carb_Metab_HTH_regulators"/>
</dbReference>
<dbReference type="Gene3D" id="1.10.10.10">
    <property type="entry name" value="Winged helix-like DNA-binding domain superfamily/Winged helix DNA-binding domain"/>
    <property type="match status" value="1"/>
</dbReference>
<dbReference type="PROSITE" id="PS51000">
    <property type="entry name" value="HTH_DEOR_2"/>
    <property type="match status" value="1"/>
</dbReference>
<dbReference type="InterPro" id="IPR037171">
    <property type="entry name" value="NagB/RpiA_transferase-like"/>
</dbReference>
<feature type="domain" description="HTH deoR-type" evidence="8">
    <location>
        <begin position="3"/>
        <end position="58"/>
    </location>
</feature>
<evidence type="ECO:0000256" key="2">
    <source>
        <dbReference type="ARBA" id="ARBA00022491"/>
    </source>
</evidence>
<dbReference type="PROSITE" id="PS00894">
    <property type="entry name" value="HTH_DEOR_1"/>
    <property type="match status" value="1"/>
</dbReference>
<dbReference type="PANTHER" id="PTHR30363">
    <property type="entry name" value="HTH-TYPE TRANSCRIPTIONAL REGULATOR SRLR-RELATED"/>
    <property type="match status" value="1"/>
</dbReference>
<evidence type="ECO:0000313" key="10">
    <source>
        <dbReference type="Proteomes" id="UP001299068"/>
    </source>
</evidence>
<evidence type="ECO:0000256" key="5">
    <source>
        <dbReference type="ARBA" id="ARBA00023163"/>
    </source>
</evidence>
<proteinExistence type="predicted"/>
<evidence type="ECO:0000256" key="1">
    <source>
        <dbReference type="ARBA" id="ARBA00021390"/>
    </source>
</evidence>
<sequence>MLKAERHKKIIEKLEEENIIKNSELIKEFNVTEMTLRRDLKDLENKGYLIRIHGGARNKNMYLNGELLLHEKREINIENKRYIAKLAASFIKENDTVYIGPGTTNELLYEYINVSYIKVITNCLSVFQKFKNDKRFDLLLVGGKFRETTDTFVGNFANETLSKMRVNVAIVGANGIYEDGLMTYNEEEGFSQKIILDNAYEKYALCDSSKLDKKDFYKFYKLENLTAIITDKDISEFEEEQYKKYTKIIY</sequence>
<evidence type="ECO:0000259" key="8">
    <source>
        <dbReference type="PROSITE" id="PS51000"/>
    </source>
</evidence>
<reference evidence="9 10" key="1">
    <citation type="journal article" date="2021" name="Cell Host Microbe">
        <title>in vivo commensal control of Clostridioides difficile virulence.</title>
        <authorList>
            <person name="Girinathan B.P."/>
            <person name="Dibenedetto N."/>
            <person name="Worley J.N."/>
            <person name="Peltier J."/>
            <person name="Arrieta-Ortiz M.L."/>
            <person name="Rupa Christinal Immanuel S."/>
            <person name="Lavin R."/>
            <person name="Delaney M.L."/>
            <person name="Cummins C."/>
            <person name="Hoffmann M."/>
            <person name="Luo Y."/>
            <person name="Gonzalez-Escalona N."/>
            <person name="Allard M."/>
            <person name="Onderdonk A.B."/>
            <person name="Gerber G.K."/>
            <person name="Sonenshein A.L."/>
            <person name="Baliga N."/>
            <person name="Dupuy B."/>
            <person name="Bry L."/>
        </authorList>
    </citation>
    <scope>NUCLEOTIDE SEQUENCE [LARGE SCALE GENOMIC DNA]</scope>
    <source>
        <strain evidence="9 10">DSM 599</strain>
    </source>
</reference>
<dbReference type="SUPFAM" id="SSF46785">
    <property type="entry name" value="Winged helix' DNA-binding domain"/>
    <property type="match status" value="1"/>
</dbReference>
<comment type="caution">
    <text evidence="9">The sequence shown here is derived from an EMBL/GenBank/DDBJ whole genome shotgun (WGS) entry which is preliminary data.</text>
</comment>
<dbReference type="GO" id="GO:0003677">
    <property type="term" value="F:DNA binding"/>
    <property type="evidence" value="ECO:0007669"/>
    <property type="project" value="UniProtKB-KW"/>
</dbReference>
<keyword evidence="2" id="KW-0678">Repressor</keyword>
<gene>
    <name evidence="9" type="ORF">K5V21_09915</name>
</gene>
<evidence type="ECO:0000256" key="7">
    <source>
        <dbReference type="SAM" id="Coils"/>
    </source>
</evidence>
<evidence type="ECO:0000256" key="3">
    <source>
        <dbReference type="ARBA" id="ARBA00023015"/>
    </source>
</evidence>
<name>A0ABS7KY77_CLOSR</name>
<dbReference type="Proteomes" id="UP001299068">
    <property type="component" value="Unassembled WGS sequence"/>
</dbReference>
<dbReference type="Gene3D" id="3.40.50.1360">
    <property type="match status" value="1"/>
</dbReference>
<dbReference type="Pfam" id="PF00455">
    <property type="entry name" value="DeoRC"/>
    <property type="match status" value="1"/>
</dbReference>
<keyword evidence="5" id="KW-0804">Transcription</keyword>
<protein>
    <recommendedName>
        <fullName evidence="1">Lactose phosphotransferase system repressor</fullName>
    </recommendedName>
</protein>
<keyword evidence="3" id="KW-0805">Transcription regulation</keyword>
<evidence type="ECO:0000256" key="6">
    <source>
        <dbReference type="ARBA" id="ARBA00024937"/>
    </source>
</evidence>
<dbReference type="SMART" id="SM01134">
    <property type="entry name" value="DeoRC"/>
    <property type="match status" value="1"/>
</dbReference>
<dbReference type="InterPro" id="IPR001034">
    <property type="entry name" value="DeoR_HTH"/>
</dbReference>